<name>A0ABR4KY41_9EURO</name>
<gene>
    <name evidence="2" type="ORF">BJY01DRAFT_242599</name>
</gene>
<evidence type="ECO:0000313" key="3">
    <source>
        <dbReference type="Proteomes" id="UP001610446"/>
    </source>
</evidence>
<reference evidence="2 3" key="1">
    <citation type="submission" date="2024-07" db="EMBL/GenBank/DDBJ databases">
        <title>Section-level genome sequencing and comparative genomics of Aspergillus sections Usti and Cavernicolus.</title>
        <authorList>
            <consortium name="Lawrence Berkeley National Laboratory"/>
            <person name="Nybo J.L."/>
            <person name="Vesth T.C."/>
            <person name="Theobald S."/>
            <person name="Frisvad J.C."/>
            <person name="Larsen T.O."/>
            <person name="Kjaerboelling I."/>
            <person name="Rothschild-Mancinelli K."/>
            <person name="Lyhne E.K."/>
            <person name="Kogle M.E."/>
            <person name="Barry K."/>
            <person name="Clum A."/>
            <person name="Na H."/>
            <person name="Ledsgaard L."/>
            <person name="Lin J."/>
            <person name="Lipzen A."/>
            <person name="Kuo A."/>
            <person name="Riley R."/>
            <person name="Mondo S."/>
            <person name="Labutti K."/>
            <person name="Haridas S."/>
            <person name="Pangalinan J."/>
            <person name="Salamov A.A."/>
            <person name="Simmons B.A."/>
            <person name="Magnuson J.K."/>
            <person name="Chen J."/>
            <person name="Drula E."/>
            <person name="Henrissat B."/>
            <person name="Wiebenga A."/>
            <person name="Lubbers R.J."/>
            <person name="Gomes A.C."/>
            <person name="Makela M.R."/>
            <person name="Stajich J."/>
            <person name="Grigoriev I.V."/>
            <person name="Mortensen U.H."/>
            <person name="De Vries R.P."/>
            <person name="Baker S.E."/>
            <person name="Andersen M.R."/>
        </authorList>
    </citation>
    <scope>NUCLEOTIDE SEQUENCE [LARGE SCALE GENOMIC DNA]</scope>
    <source>
        <strain evidence="2 3">CBS 123904</strain>
    </source>
</reference>
<comment type="caution">
    <text evidence="2">The sequence shown here is derived from an EMBL/GenBank/DDBJ whole genome shotgun (WGS) entry which is preliminary data.</text>
</comment>
<protein>
    <submittedName>
        <fullName evidence="2">Uncharacterized protein</fullName>
    </submittedName>
</protein>
<evidence type="ECO:0000256" key="1">
    <source>
        <dbReference type="SAM" id="Phobius"/>
    </source>
</evidence>
<accession>A0ABR4KY41</accession>
<keyword evidence="1" id="KW-0472">Membrane</keyword>
<keyword evidence="1" id="KW-1133">Transmembrane helix</keyword>
<evidence type="ECO:0000313" key="2">
    <source>
        <dbReference type="EMBL" id="KAL2857206.1"/>
    </source>
</evidence>
<sequence>MGTSAILHRLISQSLFLVGIEAYDQRFIRAPESDLVTCGYTPVAIVSAMAVWVFMFACLVGICWMKFASGHDYAKYYALLGEAKCFGIDRLCHRYLRCGVLPLFYDAQRGHDFGLYAALLNEASYFGVTKLESYSKSREYLDKVKVTQWIEEVEDACENKYNPAIRHYSGVFCSALGDGEGLQVSTRYCLPLWATVQMWQQPVQESPG</sequence>
<organism evidence="2 3">
    <name type="scientific">Aspergillus pseudoustus</name>
    <dbReference type="NCBI Taxonomy" id="1810923"/>
    <lineage>
        <taxon>Eukaryota</taxon>
        <taxon>Fungi</taxon>
        <taxon>Dikarya</taxon>
        <taxon>Ascomycota</taxon>
        <taxon>Pezizomycotina</taxon>
        <taxon>Eurotiomycetes</taxon>
        <taxon>Eurotiomycetidae</taxon>
        <taxon>Eurotiales</taxon>
        <taxon>Aspergillaceae</taxon>
        <taxon>Aspergillus</taxon>
        <taxon>Aspergillus subgen. Nidulantes</taxon>
    </lineage>
</organism>
<dbReference type="Proteomes" id="UP001610446">
    <property type="component" value="Unassembled WGS sequence"/>
</dbReference>
<keyword evidence="3" id="KW-1185">Reference proteome</keyword>
<dbReference type="EMBL" id="JBFXLU010000005">
    <property type="protein sequence ID" value="KAL2857206.1"/>
    <property type="molecule type" value="Genomic_DNA"/>
</dbReference>
<proteinExistence type="predicted"/>
<keyword evidence="1" id="KW-0812">Transmembrane</keyword>
<feature type="transmembrane region" description="Helical" evidence="1">
    <location>
        <begin position="43"/>
        <end position="65"/>
    </location>
</feature>